<evidence type="ECO:0000313" key="1">
    <source>
        <dbReference type="EMBL" id="KAJ3645893.1"/>
    </source>
</evidence>
<evidence type="ECO:0000313" key="2">
    <source>
        <dbReference type="Proteomes" id="UP001168821"/>
    </source>
</evidence>
<accession>A0AA38M7E3</accession>
<protein>
    <submittedName>
        <fullName evidence="1">Uncharacterized protein</fullName>
    </submittedName>
</protein>
<proteinExistence type="predicted"/>
<dbReference type="EMBL" id="JALNTZ010000007">
    <property type="protein sequence ID" value="KAJ3645893.1"/>
    <property type="molecule type" value="Genomic_DNA"/>
</dbReference>
<organism evidence="1 2">
    <name type="scientific">Zophobas morio</name>
    <dbReference type="NCBI Taxonomy" id="2755281"/>
    <lineage>
        <taxon>Eukaryota</taxon>
        <taxon>Metazoa</taxon>
        <taxon>Ecdysozoa</taxon>
        <taxon>Arthropoda</taxon>
        <taxon>Hexapoda</taxon>
        <taxon>Insecta</taxon>
        <taxon>Pterygota</taxon>
        <taxon>Neoptera</taxon>
        <taxon>Endopterygota</taxon>
        <taxon>Coleoptera</taxon>
        <taxon>Polyphaga</taxon>
        <taxon>Cucujiformia</taxon>
        <taxon>Tenebrionidae</taxon>
        <taxon>Zophobas</taxon>
    </lineage>
</organism>
<dbReference type="Proteomes" id="UP001168821">
    <property type="component" value="Unassembled WGS sequence"/>
</dbReference>
<name>A0AA38M7E3_9CUCU</name>
<gene>
    <name evidence="1" type="ORF">Zmor_023515</name>
</gene>
<keyword evidence="2" id="KW-1185">Reference proteome</keyword>
<reference evidence="1" key="1">
    <citation type="journal article" date="2023" name="G3 (Bethesda)">
        <title>Whole genome assemblies of Zophobas morio and Tenebrio molitor.</title>
        <authorList>
            <person name="Kaur S."/>
            <person name="Stinson S.A."/>
            <person name="diCenzo G.C."/>
        </authorList>
    </citation>
    <scope>NUCLEOTIDE SEQUENCE</scope>
    <source>
        <strain evidence="1">QUZm001</strain>
    </source>
</reference>
<comment type="caution">
    <text evidence="1">The sequence shown here is derived from an EMBL/GenBank/DDBJ whole genome shotgun (WGS) entry which is preliminary data.</text>
</comment>
<sequence>MAAYAKRVDGEISGWFEEMASFKLAYVSLTPSKISLKRSVFAVHNTITFSTFVFFLKLSMSLQICCTCSSFVPLMTLSARAA</sequence>
<dbReference type="AlphaFoldDB" id="A0AA38M7E3"/>